<dbReference type="HAMAP" id="MF_00658">
    <property type="entry name" value="23SrRNA_methyltr_H"/>
    <property type="match status" value="1"/>
</dbReference>
<accession>A0A7J7DAW7</accession>
<organism evidence="5 6">
    <name type="scientific">Tripterygium wilfordii</name>
    <name type="common">Thunder God vine</name>
    <dbReference type="NCBI Taxonomy" id="458696"/>
    <lineage>
        <taxon>Eukaryota</taxon>
        <taxon>Viridiplantae</taxon>
        <taxon>Streptophyta</taxon>
        <taxon>Embryophyta</taxon>
        <taxon>Tracheophyta</taxon>
        <taxon>Spermatophyta</taxon>
        <taxon>Magnoliopsida</taxon>
        <taxon>eudicotyledons</taxon>
        <taxon>Gunneridae</taxon>
        <taxon>Pentapetalae</taxon>
        <taxon>rosids</taxon>
        <taxon>fabids</taxon>
        <taxon>Celastrales</taxon>
        <taxon>Celastraceae</taxon>
        <taxon>Tripterygium</taxon>
    </lineage>
</organism>
<dbReference type="GO" id="GO:0032259">
    <property type="term" value="P:methylation"/>
    <property type="evidence" value="ECO:0007669"/>
    <property type="project" value="UniProtKB-KW"/>
</dbReference>
<name>A0A7J7DAW7_TRIWF</name>
<gene>
    <name evidence="5" type="ORF">HS088_TW09G01468</name>
</gene>
<evidence type="ECO:0000256" key="1">
    <source>
        <dbReference type="ARBA" id="ARBA00022603"/>
    </source>
</evidence>
<dbReference type="Pfam" id="PF02590">
    <property type="entry name" value="SPOUT_MTase"/>
    <property type="match status" value="1"/>
</dbReference>
<dbReference type="InterPro" id="IPR029028">
    <property type="entry name" value="Alpha/beta_knot_MTases"/>
</dbReference>
<reference evidence="5 6" key="1">
    <citation type="journal article" date="2020" name="Nat. Commun.">
        <title>Genome of Tripterygium wilfordii and identification of cytochrome P450 involved in triptolide biosynthesis.</title>
        <authorList>
            <person name="Tu L."/>
            <person name="Su P."/>
            <person name="Zhang Z."/>
            <person name="Gao L."/>
            <person name="Wang J."/>
            <person name="Hu T."/>
            <person name="Zhou J."/>
            <person name="Zhang Y."/>
            <person name="Zhao Y."/>
            <person name="Liu Y."/>
            <person name="Song Y."/>
            <person name="Tong Y."/>
            <person name="Lu Y."/>
            <person name="Yang J."/>
            <person name="Xu C."/>
            <person name="Jia M."/>
            <person name="Peters R.J."/>
            <person name="Huang L."/>
            <person name="Gao W."/>
        </authorList>
    </citation>
    <scope>NUCLEOTIDE SEQUENCE [LARGE SCALE GENOMIC DNA]</scope>
    <source>
        <strain evidence="6">cv. XIE 37</strain>
        <tissue evidence="5">Leaf</tissue>
    </source>
</reference>
<proteinExistence type="inferred from homology"/>
<evidence type="ECO:0008006" key="7">
    <source>
        <dbReference type="Google" id="ProtNLM"/>
    </source>
</evidence>
<evidence type="ECO:0000256" key="4">
    <source>
        <dbReference type="ARBA" id="ARBA00038303"/>
    </source>
</evidence>
<dbReference type="Proteomes" id="UP000593562">
    <property type="component" value="Unassembled WGS sequence"/>
</dbReference>
<dbReference type="GO" id="GO:0006364">
    <property type="term" value="P:rRNA processing"/>
    <property type="evidence" value="ECO:0007669"/>
    <property type="project" value="InterPro"/>
</dbReference>
<comment type="caution">
    <text evidence="5">The sequence shown here is derived from an EMBL/GenBank/DDBJ whole genome shotgun (WGS) entry which is preliminary data.</text>
</comment>
<dbReference type="CDD" id="cd18081">
    <property type="entry name" value="RlmH-like"/>
    <property type="match status" value="1"/>
</dbReference>
<sequence length="193" mass="21488">MNVHRMTVATCFSINAKKVTPPLSGRGGGKYVGQSLRVVPIRIITVGKKRSPGVQMLVEEYIAKLRLHCPVEDVQLRSNPRNARDVKAQIGDEDTAVMNLVRSDDWVVMLDERGQDMDSEQMADLVGDVGNTGVSRLLFCIGGPYGHGLQLRARANVSIKLSSMILSHRIALLVLIEQLYRSWTILKGQKYHH</sequence>
<dbReference type="SUPFAM" id="SSF75217">
    <property type="entry name" value="alpha/beta knot"/>
    <property type="match status" value="1"/>
</dbReference>
<evidence type="ECO:0000313" key="5">
    <source>
        <dbReference type="EMBL" id="KAF5743399.1"/>
    </source>
</evidence>
<keyword evidence="6" id="KW-1185">Reference proteome</keyword>
<keyword evidence="3" id="KW-0949">S-adenosyl-L-methionine</keyword>
<evidence type="ECO:0000256" key="3">
    <source>
        <dbReference type="ARBA" id="ARBA00022691"/>
    </source>
</evidence>
<dbReference type="PANTHER" id="PTHR33603">
    <property type="entry name" value="METHYLTRANSFERASE"/>
    <property type="match status" value="1"/>
</dbReference>
<protein>
    <recommendedName>
        <fullName evidence="7">RNA methyltransferase</fullName>
    </recommendedName>
</protein>
<dbReference type="AlphaFoldDB" id="A0A7J7DAW7"/>
<dbReference type="PANTHER" id="PTHR33603:SF1">
    <property type="entry name" value="RIBOSOMAL RNA LARGE SUBUNIT METHYLTRANSFERASE H"/>
    <property type="match status" value="1"/>
</dbReference>
<dbReference type="EMBL" id="JAAARO010000009">
    <property type="protein sequence ID" value="KAF5743399.1"/>
    <property type="molecule type" value="Genomic_DNA"/>
</dbReference>
<dbReference type="InterPro" id="IPR003742">
    <property type="entry name" value="RlmH-like"/>
</dbReference>
<keyword evidence="2" id="KW-0808">Transferase</keyword>
<evidence type="ECO:0000256" key="2">
    <source>
        <dbReference type="ARBA" id="ARBA00022679"/>
    </source>
</evidence>
<dbReference type="InterPro" id="IPR029026">
    <property type="entry name" value="tRNA_m1G_MTases_N"/>
</dbReference>
<dbReference type="GO" id="GO:0008168">
    <property type="term" value="F:methyltransferase activity"/>
    <property type="evidence" value="ECO:0007669"/>
    <property type="project" value="UniProtKB-KW"/>
</dbReference>
<evidence type="ECO:0000313" key="6">
    <source>
        <dbReference type="Proteomes" id="UP000593562"/>
    </source>
</evidence>
<dbReference type="Gene3D" id="3.40.1280.10">
    <property type="match status" value="1"/>
</dbReference>
<comment type="similarity">
    <text evidence="4">Belongs to the RNA methyltransferase RlmH family.</text>
</comment>
<dbReference type="FunCoup" id="A0A7J7DAW7">
    <property type="interactions" value="62"/>
</dbReference>
<keyword evidence="1" id="KW-0489">Methyltransferase</keyword>
<dbReference type="InParanoid" id="A0A7J7DAW7"/>